<dbReference type="EC" id="2.1.1.113" evidence="2"/>
<evidence type="ECO:0000256" key="2">
    <source>
        <dbReference type="ARBA" id="ARBA00012185"/>
    </source>
</evidence>
<dbReference type="Proteomes" id="UP000319783">
    <property type="component" value="Unassembled WGS sequence"/>
</dbReference>
<keyword evidence="3 8" id="KW-0489">Methyltransferase</keyword>
<reference evidence="8 9" key="1">
    <citation type="submission" date="2019-04" db="EMBL/GenBank/DDBJ databases">
        <title>Genome of a novel bacterium Candidatus Jettenia ecosi reconstructed from metagenome of an anammox bioreactor.</title>
        <authorList>
            <person name="Mardanov A.V."/>
            <person name="Beletsky A.V."/>
            <person name="Ravin N.V."/>
            <person name="Botchkova E.A."/>
            <person name="Litti Y.V."/>
            <person name="Nozhevnikova A.N."/>
        </authorList>
    </citation>
    <scope>NUCLEOTIDE SEQUENCE [LARGE SCALE GENOMIC DNA]</scope>
    <source>
        <strain evidence="8">J2</strain>
    </source>
</reference>
<dbReference type="GO" id="GO:0032259">
    <property type="term" value="P:methylation"/>
    <property type="evidence" value="ECO:0007669"/>
    <property type="project" value="UniProtKB-KW"/>
</dbReference>
<evidence type="ECO:0000256" key="3">
    <source>
        <dbReference type="ARBA" id="ARBA00022603"/>
    </source>
</evidence>
<gene>
    <name evidence="8" type="ORF">JETT_0844</name>
</gene>
<comment type="similarity">
    <text evidence="1">Belongs to the N(4)/N(6)-methyltransferase family. N(4) subfamily.</text>
</comment>
<dbReference type="InterPro" id="IPR017985">
    <property type="entry name" value="MeTrfase_CN4_CS"/>
</dbReference>
<evidence type="ECO:0000313" key="9">
    <source>
        <dbReference type="Proteomes" id="UP000319783"/>
    </source>
</evidence>
<comment type="catalytic activity">
    <reaction evidence="7">
        <text>a 2'-deoxycytidine in DNA + S-adenosyl-L-methionine = an N(4)-methyl-2'-deoxycytidine in DNA + S-adenosyl-L-homocysteine + H(+)</text>
        <dbReference type="Rhea" id="RHEA:16857"/>
        <dbReference type="Rhea" id="RHEA-COMP:11369"/>
        <dbReference type="Rhea" id="RHEA-COMP:13674"/>
        <dbReference type="ChEBI" id="CHEBI:15378"/>
        <dbReference type="ChEBI" id="CHEBI:57856"/>
        <dbReference type="ChEBI" id="CHEBI:59789"/>
        <dbReference type="ChEBI" id="CHEBI:85452"/>
        <dbReference type="ChEBI" id="CHEBI:137933"/>
        <dbReference type="EC" id="2.1.1.113"/>
    </reaction>
</comment>
<sequence>MQLGLPGINDNIDVRRKNVLSSPKFGGSCDIDSKPYLKGLGVEIVERKQPIQFTSNFGEHVHKWAPYIQGFSAVFVQSILDQYKDDYTSPMILDPFAGCGTVLTQSKLNSYKSIGTELNPLLQFIANVKVNSWDVDPKLLLEIFSSISKDIKTPAPEFLKSKNQFNPGVLRNLEFLKGGIDAIPTKTKEQTKVKNLILLAFSSILIDCSNLKRTPCLGYWKGKRVADNAPWILMEYKVKDICKDLEILQTRYKRNIFIESKVLLVNAMEYRHKHFFDLVITSPPYMNGLDYVMNYKIEMAWLGFTQDAKDAKKVKDSLVVCDNVSKGLIKTFVQLDAKYSNSWIEEIKTNIEKNIKRRGNYRRNDMPHIVHKYFDDMYKVMSVVTKSLKSNGRFILVVGDSLIADVYVPTDLLLAKIGTELGLTIEKIEKARNRRSGQIRNYRLRETIITLKKN</sequence>
<dbReference type="GO" id="GO:0003677">
    <property type="term" value="F:DNA binding"/>
    <property type="evidence" value="ECO:0007669"/>
    <property type="project" value="InterPro"/>
</dbReference>
<evidence type="ECO:0000256" key="7">
    <source>
        <dbReference type="ARBA" id="ARBA00049120"/>
    </source>
</evidence>
<evidence type="ECO:0000256" key="4">
    <source>
        <dbReference type="ARBA" id="ARBA00022679"/>
    </source>
</evidence>
<name>A0A533QDU6_9BACT</name>
<dbReference type="GO" id="GO:0015667">
    <property type="term" value="F:site-specific DNA-methyltransferase (cytosine-N4-specific) activity"/>
    <property type="evidence" value="ECO:0007669"/>
    <property type="project" value="UniProtKB-EC"/>
</dbReference>
<evidence type="ECO:0000313" key="8">
    <source>
        <dbReference type="EMBL" id="TLD42822.1"/>
    </source>
</evidence>
<dbReference type="AlphaFoldDB" id="A0A533QDU6"/>
<keyword evidence="4 8" id="KW-0808">Transferase</keyword>
<accession>A0A533QDU6</accession>
<dbReference type="SUPFAM" id="SSF53335">
    <property type="entry name" value="S-adenosyl-L-methionine-dependent methyltransferases"/>
    <property type="match status" value="2"/>
</dbReference>
<dbReference type="Gene3D" id="3.40.50.150">
    <property type="entry name" value="Vaccinia Virus protein VP39"/>
    <property type="match status" value="2"/>
</dbReference>
<keyword evidence="6" id="KW-0680">Restriction system</keyword>
<dbReference type="GO" id="GO:0009307">
    <property type="term" value="P:DNA restriction-modification system"/>
    <property type="evidence" value="ECO:0007669"/>
    <property type="project" value="UniProtKB-KW"/>
</dbReference>
<dbReference type="InterPro" id="IPR029063">
    <property type="entry name" value="SAM-dependent_MTases_sf"/>
</dbReference>
<evidence type="ECO:0000256" key="1">
    <source>
        <dbReference type="ARBA" id="ARBA00010203"/>
    </source>
</evidence>
<evidence type="ECO:0000256" key="6">
    <source>
        <dbReference type="ARBA" id="ARBA00022747"/>
    </source>
</evidence>
<dbReference type="PROSITE" id="PS00093">
    <property type="entry name" value="N4_MTASE"/>
    <property type="match status" value="1"/>
</dbReference>
<evidence type="ECO:0000256" key="5">
    <source>
        <dbReference type="ARBA" id="ARBA00022691"/>
    </source>
</evidence>
<protein>
    <recommendedName>
        <fullName evidence="2">site-specific DNA-methyltransferase (cytosine-N(4)-specific)</fullName>
        <ecNumber evidence="2">2.1.1.113</ecNumber>
    </recommendedName>
</protein>
<organism evidence="8 9">
    <name type="scientific">Candidatus Jettenia ecosi</name>
    <dbReference type="NCBI Taxonomy" id="2494326"/>
    <lineage>
        <taxon>Bacteria</taxon>
        <taxon>Pseudomonadati</taxon>
        <taxon>Planctomycetota</taxon>
        <taxon>Candidatus Brocadiia</taxon>
        <taxon>Candidatus Brocadiales</taxon>
        <taxon>Candidatus Brocadiaceae</taxon>
        <taxon>Candidatus Jettenia</taxon>
    </lineage>
</organism>
<proteinExistence type="inferred from homology"/>
<dbReference type="EMBL" id="SULG01000012">
    <property type="protein sequence ID" value="TLD42822.1"/>
    <property type="molecule type" value="Genomic_DNA"/>
</dbReference>
<keyword evidence="5" id="KW-0949">S-adenosyl-L-methionine</keyword>
<comment type="caution">
    <text evidence="8">The sequence shown here is derived from an EMBL/GenBank/DDBJ whole genome shotgun (WGS) entry which is preliminary data.</text>
</comment>